<evidence type="ECO:0000256" key="1">
    <source>
        <dbReference type="SAM" id="MobiDB-lite"/>
    </source>
</evidence>
<feature type="region of interest" description="Disordered" evidence="1">
    <location>
        <begin position="1"/>
        <end position="23"/>
    </location>
</feature>
<evidence type="ECO:0000313" key="5">
    <source>
        <dbReference type="Proteomes" id="UP000634136"/>
    </source>
</evidence>
<gene>
    <name evidence="4" type="ORF">G2W53_004767</name>
</gene>
<dbReference type="Gene3D" id="3.30.420.10">
    <property type="entry name" value="Ribonuclease H-like superfamily/Ribonuclease H"/>
    <property type="match status" value="1"/>
</dbReference>
<dbReference type="InterPro" id="IPR019557">
    <property type="entry name" value="AminoTfrase-like_pln_mobile"/>
</dbReference>
<dbReference type="PANTHER" id="PTHR46033:SF8">
    <property type="entry name" value="PROTEIN MAINTENANCE OF MERISTEMS-LIKE"/>
    <property type="match status" value="1"/>
</dbReference>
<dbReference type="CDD" id="cd06222">
    <property type="entry name" value="RNase_H_like"/>
    <property type="match status" value="1"/>
</dbReference>
<sequence>MGEISNWSQKHESSTQNATRPQTYGKDMQLPRVILETDSALVFNFITNGCSDSSPFLSMARNFKDLLAKDWIVNIKHVHRNSNQVADVLAKSAHFNSMALDTLTVCPRRTRSTTYGYPPPAFVPLLISSGFHGVSRVGYFPYDWHLVTTFIIRWRTETHTFHMAVDVGETTITQGRGHSIEGKAVVESTNHNWAQLCEELLGKTPGKRDLEGQRVKISWLEQNFPIDVGSRGDVSDEELRQMVRVYIVRLIGGMVPRRLVFDAHLASVTPSQPRCEGGKSVPRPRKQKVGAPAHVLAVPPRRLAHLAKQIGEDRRTPAILPCFLQIP</sequence>
<dbReference type="GO" id="GO:0010073">
    <property type="term" value="P:meristem maintenance"/>
    <property type="evidence" value="ECO:0007669"/>
    <property type="project" value="InterPro"/>
</dbReference>
<dbReference type="AlphaFoldDB" id="A0A834XCE8"/>
<dbReference type="GO" id="GO:0003676">
    <property type="term" value="F:nucleic acid binding"/>
    <property type="evidence" value="ECO:0007669"/>
    <property type="project" value="InterPro"/>
</dbReference>
<dbReference type="OrthoDB" id="1421598at2759"/>
<evidence type="ECO:0000259" key="2">
    <source>
        <dbReference type="Pfam" id="PF10536"/>
    </source>
</evidence>
<protein>
    <submittedName>
        <fullName evidence="4">Serine/threonine-protein phosphatase 7 long form-like protein</fullName>
    </submittedName>
</protein>
<name>A0A834XCE8_9FABA</name>
<dbReference type="InterPro" id="IPR012337">
    <property type="entry name" value="RNaseH-like_sf"/>
</dbReference>
<dbReference type="InterPro" id="IPR044730">
    <property type="entry name" value="RNase_H-like_dom_plant"/>
</dbReference>
<dbReference type="InterPro" id="IPR002156">
    <property type="entry name" value="RNaseH_domain"/>
</dbReference>
<evidence type="ECO:0000313" key="4">
    <source>
        <dbReference type="EMBL" id="KAF7842469.1"/>
    </source>
</evidence>
<organism evidence="4 5">
    <name type="scientific">Senna tora</name>
    <dbReference type="NCBI Taxonomy" id="362788"/>
    <lineage>
        <taxon>Eukaryota</taxon>
        <taxon>Viridiplantae</taxon>
        <taxon>Streptophyta</taxon>
        <taxon>Embryophyta</taxon>
        <taxon>Tracheophyta</taxon>
        <taxon>Spermatophyta</taxon>
        <taxon>Magnoliopsida</taxon>
        <taxon>eudicotyledons</taxon>
        <taxon>Gunneridae</taxon>
        <taxon>Pentapetalae</taxon>
        <taxon>rosids</taxon>
        <taxon>fabids</taxon>
        <taxon>Fabales</taxon>
        <taxon>Fabaceae</taxon>
        <taxon>Caesalpinioideae</taxon>
        <taxon>Cassia clade</taxon>
        <taxon>Senna</taxon>
    </lineage>
</organism>
<dbReference type="SUPFAM" id="SSF53098">
    <property type="entry name" value="Ribonuclease H-like"/>
    <property type="match status" value="1"/>
</dbReference>
<evidence type="ECO:0000259" key="3">
    <source>
        <dbReference type="Pfam" id="PF13456"/>
    </source>
</evidence>
<dbReference type="EMBL" id="JAAIUW010000002">
    <property type="protein sequence ID" value="KAF7842469.1"/>
    <property type="molecule type" value="Genomic_DNA"/>
</dbReference>
<accession>A0A834XCE8</accession>
<dbReference type="GO" id="GO:0004523">
    <property type="term" value="F:RNA-DNA hybrid ribonuclease activity"/>
    <property type="evidence" value="ECO:0007669"/>
    <property type="project" value="InterPro"/>
</dbReference>
<feature type="domain" description="Aminotransferase-like plant mobile" evidence="2">
    <location>
        <begin position="130"/>
        <end position="255"/>
    </location>
</feature>
<dbReference type="PANTHER" id="PTHR46033">
    <property type="entry name" value="PROTEIN MAIN-LIKE 2"/>
    <property type="match status" value="1"/>
</dbReference>
<dbReference type="Pfam" id="PF10536">
    <property type="entry name" value="PMD"/>
    <property type="match status" value="1"/>
</dbReference>
<proteinExistence type="predicted"/>
<feature type="region of interest" description="Disordered" evidence="1">
    <location>
        <begin position="271"/>
        <end position="290"/>
    </location>
</feature>
<keyword evidence="5" id="KW-1185">Reference proteome</keyword>
<dbReference type="Pfam" id="PF13456">
    <property type="entry name" value="RVT_3"/>
    <property type="match status" value="1"/>
</dbReference>
<reference evidence="4" key="1">
    <citation type="submission" date="2020-09" db="EMBL/GenBank/DDBJ databases">
        <title>Genome-Enabled Discovery of Anthraquinone Biosynthesis in Senna tora.</title>
        <authorList>
            <person name="Kang S.-H."/>
            <person name="Pandey R.P."/>
            <person name="Lee C.-M."/>
            <person name="Sim J.-S."/>
            <person name="Jeong J.-T."/>
            <person name="Choi B.-S."/>
            <person name="Jung M."/>
            <person name="Ginzburg D."/>
            <person name="Zhao K."/>
            <person name="Won S.Y."/>
            <person name="Oh T.-J."/>
            <person name="Yu Y."/>
            <person name="Kim N.-H."/>
            <person name="Lee O.R."/>
            <person name="Lee T.-H."/>
            <person name="Bashyal P."/>
            <person name="Kim T.-S."/>
            <person name="Lee W.-H."/>
            <person name="Kawkins C."/>
            <person name="Kim C.-K."/>
            <person name="Kim J.S."/>
            <person name="Ahn B.O."/>
            <person name="Rhee S.Y."/>
            <person name="Sohng J.K."/>
        </authorList>
    </citation>
    <scope>NUCLEOTIDE SEQUENCE</scope>
    <source>
        <tissue evidence="4">Leaf</tissue>
    </source>
</reference>
<dbReference type="InterPro" id="IPR036397">
    <property type="entry name" value="RNaseH_sf"/>
</dbReference>
<comment type="caution">
    <text evidence="4">The sequence shown here is derived from an EMBL/GenBank/DDBJ whole genome shotgun (WGS) entry which is preliminary data.</text>
</comment>
<dbReference type="InterPro" id="IPR044824">
    <property type="entry name" value="MAIN-like"/>
</dbReference>
<feature type="compositionally biased region" description="Polar residues" evidence="1">
    <location>
        <begin position="1"/>
        <end position="22"/>
    </location>
</feature>
<dbReference type="Proteomes" id="UP000634136">
    <property type="component" value="Unassembled WGS sequence"/>
</dbReference>
<feature type="domain" description="RNase H type-1" evidence="3">
    <location>
        <begin position="29"/>
        <end position="93"/>
    </location>
</feature>